<name>A0A8H4YGT4_9HYPO</name>
<evidence type="ECO:0000313" key="2">
    <source>
        <dbReference type="EMBL" id="KAF5227558.1"/>
    </source>
</evidence>
<evidence type="ECO:0008006" key="4">
    <source>
        <dbReference type="Google" id="ProtNLM"/>
    </source>
</evidence>
<dbReference type="AlphaFoldDB" id="A0A8H4YGT4"/>
<feature type="region of interest" description="Disordered" evidence="1">
    <location>
        <begin position="1"/>
        <end position="34"/>
    </location>
</feature>
<sequence length="270" mass="31258">MGTVRPPFQQVYHPLYDSSQPYELNRQRTAQDPSEMNLYGPTAQIYWEQWCSTEDTIFSESTNTTGPNLYPQAQQAPFHFAYGPDVSTEWASPSTEFTSAESPTESSASTQTDKRRHNMSQTTPRRTPTRRNPKPERIKEKPKIQGKGKAAAKAELSFTRPKELNEYIKQVHDRSRIASHKFRMKQREDAKRLDADTKEIERINSGLSNQVSELTAEVYDLRMKLLQHTDCNCHLIQKYIANEAHQYVQDWHNGKQIHATLPVYPYPQQN</sequence>
<feature type="compositionally biased region" description="Polar residues" evidence="1">
    <location>
        <begin position="17"/>
        <end position="34"/>
    </location>
</feature>
<protein>
    <recommendedName>
        <fullName evidence="4">BZIP domain-containing protein</fullName>
    </recommendedName>
</protein>
<dbReference type="SUPFAM" id="SSF57959">
    <property type="entry name" value="Leucine zipper domain"/>
    <property type="match status" value="1"/>
</dbReference>
<evidence type="ECO:0000313" key="3">
    <source>
        <dbReference type="Proteomes" id="UP000573603"/>
    </source>
</evidence>
<accession>A0A8H4YGT4</accession>
<keyword evidence="3" id="KW-1185">Reference proteome</keyword>
<dbReference type="InterPro" id="IPR046347">
    <property type="entry name" value="bZIP_sf"/>
</dbReference>
<comment type="caution">
    <text evidence="2">The sequence shown here is derived from an EMBL/GenBank/DDBJ whole genome shotgun (WGS) entry which is preliminary data.</text>
</comment>
<gene>
    <name evidence="2" type="ORF">FANTH_14739</name>
</gene>
<feature type="region of interest" description="Disordered" evidence="1">
    <location>
        <begin position="90"/>
        <end position="153"/>
    </location>
</feature>
<reference evidence="2 3" key="1">
    <citation type="journal article" date="2020" name="BMC Genomics">
        <title>Correction to: Identification and distribution of gene clusters required for synthesis of sphingolipid metabolism inhibitors in diverse species of the filamentous fungus Fusarium.</title>
        <authorList>
            <person name="Kim H.S."/>
            <person name="Lohmar J.M."/>
            <person name="Busman M."/>
            <person name="Brown D.W."/>
            <person name="Naumann T.A."/>
            <person name="Divon H.H."/>
            <person name="Lysoe E."/>
            <person name="Uhlig S."/>
            <person name="Proctor R.H."/>
        </authorList>
    </citation>
    <scope>NUCLEOTIDE SEQUENCE [LARGE SCALE GENOMIC DNA]</scope>
    <source>
        <strain evidence="2 3">NRRL 25214</strain>
    </source>
</reference>
<feature type="compositionally biased region" description="Low complexity" evidence="1">
    <location>
        <begin position="91"/>
        <end position="110"/>
    </location>
</feature>
<dbReference type="EMBL" id="JABEVY010000777">
    <property type="protein sequence ID" value="KAF5227558.1"/>
    <property type="molecule type" value="Genomic_DNA"/>
</dbReference>
<dbReference type="Gene3D" id="1.20.5.170">
    <property type="match status" value="1"/>
</dbReference>
<organism evidence="2 3">
    <name type="scientific">Fusarium anthophilum</name>
    <dbReference type="NCBI Taxonomy" id="48485"/>
    <lineage>
        <taxon>Eukaryota</taxon>
        <taxon>Fungi</taxon>
        <taxon>Dikarya</taxon>
        <taxon>Ascomycota</taxon>
        <taxon>Pezizomycotina</taxon>
        <taxon>Sordariomycetes</taxon>
        <taxon>Hypocreomycetidae</taxon>
        <taxon>Hypocreales</taxon>
        <taxon>Nectriaceae</taxon>
        <taxon>Fusarium</taxon>
        <taxon>Fusarium fujikuroi species complex</taxon>
    </lineage>
</organism>
<feature type="compositionally biased region" description="Basic and acidic residues" evidence="1">
    <location>
        <begin position="133"/>
        <end position="143"/>
    </location>
</feature>
<proteinExistence type="predicted"/>
<dbReference type="GO" id="GO:0003700">
    <property type="term" value="F:DNA-binding transcription factor activity"/>
    <property type="evidence" value="ECO:0007669"/>
    <property type="project" value="InterPro"/>
</dbReference>
<evidence type="ECO:0000256" key="1">
    <source>
        <dbReference type="SAM" id="MobiDB-lite"/>
    </source>
</evidence>
<dbReference type="Proteomes" id="UP000573603">
    <property type="component" value="Unassembled WGS sequence"/>
</dbReference>